<gene>
    <name evidence="1" type="ORF">PG997_002521</name>
</gene>
<accession>A0ABR1WWM7</accession>
<dbReference type="RefSeq" id="XP_066670454.1">
    <property type="nucleotide sequence ID" value="XM_066806836.1"/>
</dbReference>
<proteinExistence type="predicted"/>
<dbReference type="InterPro" id="IPR024079">
    <property type="entry name" value="MetalloPept_cat_dom_sf"/>
</dbReference>
<organism evidence="1 2">
    <name type="scientific">Apiospora hydei</name>
    <dbReference type="NCBI Taxonomy" id="1337664"/>
    <lineage>
        <taxon>Eukaryota</taxon>
        <taxon>Fungi</taxon>
        <taxon>Dikarya</taxon>
        <taxon>Ascomycota</taxon>
        <taxon>Pezizomycotina</taxon>
        <taxon>Sordariomycetes</taxon>
        <taxon>Xylariomycetidae</taxon>
        <taxon>Amphisphaeriales</taxon>
        <taxon>Apiosporaceae</taxon>
        <taxon>Apiospora</taxon>
    </lineage>
</organism>
<protein>
    <recommendedName>
        <fullName evidence="3">Lysine-specific metallo-endopeptidase domain-containing protein</fullName>
    </recommendedName>
</protein>
<keyword evidence="2" id="KW-1185">Reference proteome</keyword>
<dbReference type="GeneID" id="92039896"/>
<name>A0ABR1WWM7_9PEZI</name>
<evidence type="ECO:0000313" key="1">
    <source>
        <dbReference type="EMBL" id="KAK8087560.1"/>
    </source>
</evidence>
<reference evidence="1 2" key="1">
    <citation type="submission" date="2023-01" db="EMBL/GenBank/DDBJ databases">
        <title>Analysis of 21 Apiospora genomes using comparative genomics revels a genus with tremendous synthesis potential of carbohydrate active enzymes and secondary metabolites.</title>
        <authorList>
            <person name="Sorensen T."/>
        </authorList>
    </citation>
    <scope>NUCLEOTIDE SEQUENCE [LARGE SCALE GENOMIC DNA]</scope>
    <source>
        <strain evidence="1 2">CBS 114990</strain>
    </source>
</reference>
<dbReference type="Proteomes" id="UP001433268">
    <property type="component" value="Unassembled WGS sequence"/>
</dbReference>
<sequence>MYDGPAVVLCPLFFEAGQEHLAKMKKNLDNEKSNQHNADVMGGKAKLLLHEMAHLSALVGENDVRSSNSGG</sequence>
<dbReference type="Gene3D" id="3.40.390.10">
    <property type="entry name" value="Collagenase (Catalytic Domain)"/>
    <property type="match status" value="1"/>
</dbReference>
<evidence type="ECO:0000313" key="2">
    <source>
        <dbReference type="Proteomes" id="UP001433268"/>
    </source>
</evidence>
<dbReference type="EMBL" id="JAQQWN010000004">
    <property type="protein sequence ID" value="KAK8087560.1"/>
    <property type="molecule type" value="Genomic_DNA"/>
</dbReference>
<evidence type="ECO:0008006" key="3">
    <source>
        <dbReference type="Google" id="ProtNLM"/>
    </source>
</evidence>
<comment type="caution">
    <text evidence="1">The sequence shown here is derived from an EMBL/GenBank/DDBJ whole genome shotgun (WGS) entry which is preliminary data.</text>
</comment>